<evidence type="ECO:0008006" key="3">
    <source>
        <dbReference type="Google" id="ProtNLM"/>
    </source>
</evidence>
<organism evidence="1 2">
    <name type="scientific">Pyxidicoccus parkwayensis</name>
    <dbReference type="NCBI Taxonomy" id="2813578"/>
    <lineage>
        <taxon>Bacteria</taxon>
        <taxon>Pseudomonadati</taxon>
        <taxon>Myxococcota</taxon>
        <taxon>Myxococcia</taxon>
        <taxon>Myxococcales</taxon>
        <taxon>Cystobacterineae</taxon>
        <taxon>Myxococcaceae</taxon>
        <taxon>Pyxidicoccus</taxon>
    </lineage>
</organism>
<dbReference type="EMBL" id="CP071090">
    <property type="protein sequence ID" value="QSQ28047.1"/>
    <property type="molecule type" value="Genomic_DNA"/>
</dbReference>
<keyword evidence="2" id="KW-1185">Reference proteome</keyword>
<sequence length="98" mass="10903">MLGYAFARYRELEGCSETALAAELGCTLETLQWMSLCRRPKEEAFSEHASAIAERFSVELLPLVQVLRRVEVLDSLSERCGADGGNALQMAARDDELH</sequence>
<accession>A0ABX7PCA7</accession>
<protein>
    <recommendedName>
        <fullName evidence="3">HTH cro/C1-type domain-containing protein</fullName>
    </recommendedName>
</protein>
<proteinExistence type="predicted"/>
<gene>
    <name evidence="1" type="ORF">JY651_09635</name>
</gene>
<reference evidence="1 2" key="1">
    <citation type="submission" date="2021-02" db="EMBL/GenBank/DDBJ databases">
        <title>De Novo genome assembly of isolated myxobacteria.</title>
        <authorList>
            <person name="Stevens D.C."/>
        </authorList>
    </citation>
    <scope>NUCLEOTIDE SEQUENCE [LARGE SCALE GENOMIC DNA]</scope>
    <source>
        <strain evidence="2">SCPEA02</strain>
    </source>
</reference>
<dbReference type="Proteomes" id="UP000662747">
    <property type="component" value="Chromosome"/>
</dbReference>
<evidence type="ECO:0000313" key="1">
    <source>
        <dbReference type="EMBL" id="QSQ28047.1"/>
    </source>
</evidence>
<evidence type="ECO:0000313" key="2">
    <source>
        <dbReference type="Proteomes" id="UP000662747"/>
    </source>
</evidence>
<name>A0ABX7PCA7_9BACT</name>